<reference evidence="1" key="1">
    <citation type="journal article" date="2017" name="Nature">
        <title>The sunflower genome provides insights into oil metabolism, flowering and Asterid evolution.</title>
        <authorList>
            <person name="Badouin H."/>
            <person name="Gouzy J."/>
            <person name="Grassa C.J."/>
            <person name="Murat F."/>
            <person name="Staton S.E."/>
            <person name="Cottret L."/>
            <person name="Lelandais-Briere C."/>
            <person name="Owens G.L."/>
            <person name="Carrere S."/>
            <person name="Mayjonade B."/>
            <person name="Legrand L."/>
            <person name="Gill N."/>
            <person name="Kane N.C."/>
            <person name="Bowers J.E."/>
            <person name="Hubner S."/>
            <person name="Bellec A."/>
            <person name="Berard A."/>
            <person name="Berges H."/>
            <person name="Blanchet N."/>
            <person name="Boniface M.C."/>
            <person name="Brunel D."/>
            <person name="Catrice O."/>
            <person name="Chaidir N."/>
            <person name="Claudel C."/>
            <person name="Donnadieu C."/>
            <person name="Faraut T."/>
            <person name="Fievet G."/>
            <person name="Helmstetter N."/>
            <person name="King M."/>
            <person name="Knapp S.J."/>
            <person name="Lai Z."/>
            <person name="Le Paslier M.C."/>
            <person name="Lippi Y."/>
            <person name="Lorenzon L."/>
            <person name="Mandel J.R."/>
            <person name="Marage G."/>
            <person name="Marchand G."/>
            <person name="Marquand E."/>
            <person name="Bret-Mestries E."/>
            <person name="Morien E."/>
            <person name="Nambeesan S."/>
            <person name="Nguyen T."/>
            <person name="Pegot-Espagnet P."/>
            <person name="Pouilly N."/>
            <person name="Raftis F."/>
            <person name="Sallet E."/>
            <person name="Schiex T."/>
            <person name="Thomas J."/>
            <person name="Vandecasteele C."/>
            <person name="Vares D."/>
            <person name="Vear F."/>
            <person name="Vautrin S."/>
            <person name="Crespi M."/>
            <person name="Mangin B."/>
            <person name="Burke J.M."/>
            <person name="Salse J."/>
            <person name="Munos S."/>
            <person name="Vincourt P."/>
            <person name="Rieseberg L.H."/>
            <person name="Langlade N.B."/>
        </authorList>
    </citation>
    <scope>NUCLEOTIDE SEQUENCE</scope>
    <source>
        <tissue evidence="1">Leaves</tissue>
    </source>
</reference>
<protein>
    <submittedName>
        <fullName evidence="1">Leucine-rich repeat domain superfamily</fullName>
    </submittedName>
</protein>
<dbReference type="PANTHER" id="PTHR23155">
    <property type="entry name" value="DISEASE RESISTANCE PROTEIN RP"/>
    <property type="match status" value="1"/>
</dbReference>
<comment type="caution">
    <text evidence="1">The sequence shown here is derived from an EMBL/GenBank/DDBJ whole genome shotgun (WGS) entry which is preliminary data.</text>
</comment>
<dbReference type="SUPFAM" id="SSF52058">
    <property type="entry name" value="L domain-like"/>
    <property type="match status" value="1"/>
</dbReference>
<dbReference type="Gene3D" id="1.10.10.10">
    <property type="entry name" value="Winged helix-like DNA-binding domain superfamily/Winged helix DNA-binding domain"/>
    <property type="match status" value="1"/>
</dbReference>
<keyword evidence="2" id="KW-1185">Reference proteome</keyword>
<proteinExistence type="predicted"/>
<dbReference type="GO" id="GO:0006952">
    <property type="term" value="P:defense response"/>
    <property type="evidence" value="ECO:0007669"/>
    <property type="project" value="InterPro"/>
</dbReference>
<dbReference type="PANTHER" id="PTHR23155:SF1152">
    <property type="entry name" value="AAA+ ATPASE DOMAIN-CONTAINING PROTEIN"/>
    <property type="match status" value="1"/>
</dbReference>
<evidence type="ECO:0000313" key="1">
    <source>
        <dbReference type="EMBL" id="KAF5755725.1"/>
    </source>
</evidence>
<gene>
    <name evidence="1" type="ORF">HanXRQr2_Chr17g0806041</name>
</gene>
<dbReference type="InterPro" id="IPR036388">
    <property type="entry name" value="WH-like_DNA-bd_sf"/>
</dbReference>
<dbReference type="EMBL" id="MNCJ02000332">
    <property type="protein sequence ID" value="KAF5755725.1"/>
    <property type="molecule type" value="Genomic_DNA"/>
</dbReference>
<reference evidence="1" key="2">
    <citation type="submission" date="2020-06" db="EMBL/GenBank/DDBJ databases">
        <title>Helianthus annuus Genome sequencing and assembly Release 2.</title>
        <authorList>
            <person name="Gouzy J."/>
            <person name="Langlade N."/>
            <person name="Munos S."/>
        </authorList>
    </citation>
    <scope>NUCLEOTIDE SEQUENCE</scope>
    <source>
        <tissue evidence="1">Leaves</tissue>
    </source>
</reference>
<dbReference type="Gramene" id="mRNA:HanXRQr2_Chr17g0806041">
    <property type="protein sequence ID" value="mRNA:HanXRQr2_Chr17g0806041"/>
    <property type="gene ID" value="HanXRQr2_Chr17g0806041"/>
</dbReference>
<accession>A0A9K3GUA9</accession>
<organism evidence="1 2">
    <name type="scientific">Helianthus annuus</name>
    <name type="common">Common sunflower</name>
    <dbReference type="NCBI Taxonomy" id="4232"/>
    <lineage>
        <taxon>Eukaryota</taxon>
        <taxon>Viridiplantae</taxon>
        <taxon>Streptophyta</taxon>
        <taxon>Embryophyta</taxon>
        <taxon>Tracheophyta</taxon>
        <taxon>Spermatophyta</taxon>
        <taxon>Magnoliopsida</taxon>
        <taxon>eudicotyledons</taxon>
        <taxon>Gunneridae</taxon>
        <taxon>Pentapetalae</taxon>
        <taxon>asterids</taxon>
        <taxon>campanulids</taxon>
        <taxon>Asterales</taxon>
        <taxon>Asteraceae</taxon>
        <taxon>Asteroideae</taxon>
        <taxon>Heliantheae alliance</taxon>
        <taxon>Heliantheae</taxon>
        <taxon>Helianthus</taxon>
    </lineage>
</organism>
<sequence>METLGLSYNHLPLHLRECFLYLGGFQEDYKFNVQRLTWLCLRKANEVRFILLTERSLSDVIASGFRSFELLRVLNLQNCRLNTFPKGMELLVHLRYLAIQTSSSIFASSVCNLWSLQTLIYSTDDEYIYIFTLEYIKFGKSETFGEWEG</sequence>
<name>A0A9K3GUA9_HELAN</name>
<dbReference type="InterPro" id="IPR044974">
    <property type="entry name" value="Disease_R_plants"/>
</dbReference>
<dbReference type="AlphaFoldDB" id="A0A9K3GUA9"/>
<dbReference type="Proteomes" id="UP000215914">
    <property type="component" value="Unassembled WGS sequence"/>
</dbReference>
<evidence type="ECO:0000313" key="2">
    <source>
        <dbReference type="Proteomes" id="UP000215914"/>
    </source>
</evidence>